<dbReference type="Pfam" id="PF03756">
    <property type="entry name" value="AfsA"/>
    <property type="match status" value="1"/>
</dbReference>
<dbReference type="Proteomes" id="UP000029737">
    <property type="component" value="Unassembled WGS sequence"/>
</dbReference>
<accession>A0A099D8A9</accession>
<dbReference type="SUPFAM" id="SSF54637">
    <property type="entry name" value="Thioesterase/thiol ester dehydrase-isomerase"/>
    <property type="match status" value="1"/>
</dbReference>
<evidence type="ECO:0000313" key="5">
    <source>
        <dbReference type="Proteomes" id="UP000215043"/>
    </source>
</evidence>
<dbReference type="InterPro" id="IPR029069">
    <property type="entry name" value="HotDog_dom_sf"/>
</dbReference>
<dbReference type="EMBL" id="JPMV01000016">
    <property type="protein sequence ID" value="KGI81625.1"/>
    <property type="molecule type" value="Genomic_DNA"/>
</dbReference>
<name>A0A099D8A9_9ACTN</name>
<dbReference type="AlphaFoldDB" id="A0A099D8A9"/>
<keyword evidence="4" id="KW-1185">Reference proteome</keyword>
<evidence type="ECO:0000313" key="3">
    <source>
        <dbReference type="EMBL" id="KGI81625.1"/>
    </source>
</evidence>
<dbReference type="RefSeq" id="WP_052428019.1">
    <property type="nucleotide sequence ID" value="NZ_CP022752.1"/>
</dbReference>
<dbReference type="InterPro" id="IPR005509">
    <property type="entry name" value="AfsA_hotdog_dom"/>
</dbReference>
<evidence type="ECO:0000313" key="2">
    <source>
        <dbReference type="EMBL" id="ASU78157.1"/>
    </source>
</evidence>
<reference evidence="2 5" key="2">
    <citation type="submission" date="2017-08" db="EMBL/GenBank/DDBJ databases">
        <title>The complete genome sequence of moderately halophilic actinomycete Actinopolyspora erythraea YIM 90600, the producer of novel erythromycin, novel actinopolysporins A-C and tubercidin.</title>
        <authorList>
            <person name="Yin M."/>
            <person name="Tang S."/>
        </authorList>
    </citation>
    <scope>NUCLEOTIDE SEQUENCE [LARGE SCALE GENOMIC DNA]</scope>
    <source>
        <strain evidence="2 5">YIM 90600</strain>
    </source>
</reference>
<dbReference type="KEGG" id="aey:CDG81_07400"/>
<evidence type="ECO:0000259" key="1">
    <source>
        <dbReference type="Pfam" id="PF03756"/>
    </source>
</evidence>
<reference evidence="3 4" key="1">
    <citation type="journal article" date="2014" name="PLoS ONE">
        <title>Identification and Characterization of a New Erythromycin Biosynthetic Gene Cluster in Actinopolyspora erythraea YIM90600, a Novel Erythronolide-Producing Halophilic Actinomycete Isolated from Salt Field.</title>
        <authorList>
            <person name="Chen D."/>
            <person name="Feng J."/>
            <person name="Huang L."/>
            <person name="Zhang Q."/>
            <person name="Wu J."/>
            <person name="Zhu X."/>
            <person name="Duan Y."/>
            <person name="Xu Z."/>
        </authorList>
    </citation>
    <scope>NUCLEOTIDE SEQUENCE [LARGE SCALE GENOMIC DNA]</scope>
    <source>
        <strain evidence="3 4">YIM90600</strain>
    </source>
</reference>
<dbReference type="Proteomes" id="UP000215043">
    <property type="component" value="Chromosome"/>
</dbReference>
<protein>
    <recommendedName>
        <fullName evidence="1">A-factor biosynthesis hotdog domain-containing protein</fullName>
    </recommendedName>
</protein>
<dbReference type="Gene3D" id="3.10.129.10">
    <property type="entry name" value="Hotdog Thioesterase"/>
    <property type="match status" value="1"/>
</dbReference>
<proteinExistence type="predicted"/>
<dbReference type="HOGENOM" id="CLU_1124055_0_0_11"/>
<dbReference type="OrthoDB" id="7838374at2"/>
<feature type="domain" description="A-factor biosynthesis hotdog" evidence="1">
    <location>
        <begin position="87"/>
        <end position="216"/>
    </location>
</feature>
<dbReference type="eggNOG" id="ENOG5030SRQ">
    <property type="taxonomic scope" value="Bacteria"/>
</dbReference>
<evidence type="ECO:0000313" key="4">
    <source>
        <dbReference type="Proteomes" id="UP000029737"/>
    </source>
</evidence>
<dbReference type="EMBL" id="CP022752">
    <property type="protein sequence ID" value="ASU78157.1"/>
    <property type="molecule type" value="Genomic_DNA"/>
</dbReference>
<organism evidence="2 5">
    <name type="scientific">Actinopolyspora erythraea</name>
    <dbReference type="NCBI Taxonomy" id="414996"/>
    <lineage>
        <taxon>Bacteria</taxon>
        <taxon>Bacillati</taxon>
        <taxon>Actinomycetota</taxon>
        <taxon>Actinomycetes</taxon>
        <taxon>Actinopolysporales</taxon>
        <taxon>Actinopolysporaceae</taxon>
        <taxon>Actinopolyspora</taxon>
    </lineage>
</organism>
<sequence length="250" mass="27184">MGEKHAWVVGDCFARFTGNEGVMTLSEVLRRVRATTDLDTEGLVLHPALGTDGAAWRELMRAIARAELEQVVVPQGSPPEPVGRHTVLKQQRDNVLLGEPHVAGEEISGALVVPNDTEMLRDHTADQQHVPGMLLVEAVTQLITWAVGETVPPTPDGTPRYAVMHQLRTEFHRFVFPLPAVLRARLARSGEATDERVPLRAQVDIEQAGRVTTTCEIGLNAFDPNAVFTVEAGQAAKTVRRMASAPEVAA</sequence>
<gene>
    <name evidence="2" type="ORF">CDG81_07400</name>
    <name evidence="3" type="ORF">IL38_09305</name>
</gene>